<keyword evidence="5" id="KW-0503">Monooxygenase</keyword>
<evidence type="ECO:0000259" key="6">
    <source>
        <dbReference type="Pfam" id="PF01494"/>
    </source>
</evidence>
<dbReference type="GO" id="GO:0071949">
    <property type="term" value="F:FAD binding"/>
    <property type="evidence" value="ECO:0007669"/>
    <property type="project" value="InterPro"/>
</dbReference>
<comment type="caution">
    <text evidence="7">The sequence shown here is derived from an EMBL/GenBank/DDBJ whole genome shotgun (WGS) entry which is preliminary data.</text>
</comment>
<evidence type="ECO:0000256" key="4">
    <source>
        <dbReference type="ARBA" id="ARBA00023002"/>
    </source>
</evidence>
<organism evidence="7 8">
    <name type="scientific">Penicillium brevicompactum</name>
    <dbReference type="NCBI Taxonomy" id="5074"/>
    <lineage>
        <taxon>Eukaryota</taxon>
        <taxon>Fungi</taxon>
        <taxon>Dikarya</taxon>
        <taxon>Ascomycota</taxon>
        <taxon>Pezizomycotina</taxon>
        <taxon>Eurotiomycetes</taxon>
        <taxon>Eurotiomycetidae</taxon>
        <taxon>Eurotiales</taxon>
        <taxon>Aspergillaceae</taxon>
        <taxon>Penicillium</taxon>
    </lineage>
</organism>
<comment type="similarity">
    <text evidence="1">Belongs to the paxM FAD-dependent monooxygenase family.</text>
</comment>
<dbReference type="InterPro" id="IPR002938">
    <property type="entry name" value="FAD-bd"/>
</dbReference>
<accession>A0A9W9V3N5</accession>
<feature type="domain" description="FAD-binding" evidence="6">
    <location>
        <begin position="297"/>
        <end position="339"/>
    </location>
</feature>
<name>A0A9W9V3N5_PENBR</name>
<dbReference type="PANTHER" id="PTHR13789:SF309">
    <property type="entry name" value="PUTATIVE (AFU_ORTHOLOGUE AFUA_6G14510)-RELATED"/>
    <property type="match status" value="1"/>
</dbReference>
<evidence type="ECO:0000256" key="2">
    <source>
        <dbReference type="ARBA" id="ARBA00022630"/>
    </source>
</evidence>
<feature type="domain" description="FAD-binding" evidence="6">
    <location>
        <begin position="7"/>
        <end position="225"/>
    </location>
</feature>
<dbReference type="InterPro" id="IPR050493">
    <property type="entry name" value="FAD-dep_Monooxygenase_BioMet"/>
</dbReference>
<gene>
    <name evidence="7" type="ORF">N7541_001468</name>
</gene>
<evidence type="ECO:0000256" key="5">
    <source>
        <dbReference type="ARBA" id="ARBA00023033"/>
    </source>
</evidence>
<sequence length="417" mass="45474">MSEVRKAVIIGGGPAGLAAALRLHKHNNITCVIYELRDQPTTLGGAVGIMPNGLRLLDRLGVYDELCARGYGGGMLTMHSAAGDVVGAQDFVGWARSETGYGYLRIKRVDLVDVLLEAVRREGIEIRFGVRVTGIEGGVVSTESGDEEADLVLGCDGIHSFVRKAVVDPGFVGVYSGIAGSFSIVPSSRLPAQSTDLMTGLHGMMTEEGMFMVNPCTANKDEVMWGFSREVQLPESGKDGRDGWEETRKAEVEGFREYLLKVLAKATGEWGSVVKDLVCNTSSINFYPVYRLPLGGRWYKGRCLLLGDAAHAMSPHAGQGTSMALEDVFLLSRLLEDSSRPLSQVFTKFDEIRRPRVDEIYMQAVKNGAARKKTGPWGLWMKELGFGMLVNVSSALGLDKRGYGQKHLVYDIDEVEL</sequence>
<dbReference type="Gene3D" id="3.50.50.60">
    <property type="entry name" value="FAD/NAD(P)-binding domain"/>
    <property type="match status" value="1"/>
</dbReference>
<dbReference type="PRINTS" id="PR00420">
    <property type="entry name" value="RNGMNOXGNASE"/>
</dbReference>
<dbReference type="GO" id="GO:0004497">
    <property type="term" value="F:monooxygenase activity"/>
    <property type="evidence" value="ECO:0007669"/>
    <property type="project" value="UniProtKB-KW"/>
</dbReference>
<protein>
    <recommendedName>
        <fullName evidence="6">FAD-binding domain-containing protein</fullName>
    </recommendedName>
</protein>
<dbReference type="EMBL" id="JAPZBR010000001">
    <property type="protein sequence ID" value="KAJ5367527.1"/>
    <property type="molecule type" value="Genomic_DNA"/>
</dbReference>
<reference evidence="7" key="1">
    <citation type="submission" date="2022-12" db="EMBL/GenBank/DDBJ databases">
        <authorList>
            <person name="Petersen C."/>
        </authorList>
    </citation>
    <scope>NUCLEOTIDE SEQUENCE</scope>
    <source>
        <strain evidence="7">IBT 35675</strain>
    </source>
</reference>
<keyword evidence="8" id="KW-1185">Reference proteome</keyword>
<dbReference type="InterPro" id="IPR036188">
    <property type="entry name" value="FAD/NAD-bd_sf"/>
</dbReference>
<dbReference type="AlphaFoldDB" id="A0A9W9V3N5"/>
<proteinExistence type="inferred from homology"/>
<evidence type="ECO:0000256" key="3">
    <source>
        <dbReference type="ARBA" id="ARBA00022827"/>
    </source>
</evidence>
<evidence type="ECO:0000256" key="1">
    <source>
        <dbReference type="ARBA" id="ARBA00007992"/>
    </source>
</evidence>
<dbReference type="Pfam" id="PF01494">
    <property type="entry name" value="FAD_binding_3"/>
    <property type="match status" value="2"/>
</dbReference>
<dbReference type="SUPFAM" id="SSF51905">
    <property type="entry name" value="FAD/NAD(P)-binding domain"/>
    <property type="match status" value="1"/>
</dbReference>
<evidence type="ECO:0000313" key="7">
    <source>
        <dbReference type="EMBL" id="KAJ5367527.1"/>
    </source>
</evidence>
<evidence type="ECO:0000313" key="8">
    <source>
        <dbReference type="Proteomes" id="UP001148299"/>
    </source>
</evidence>
<dbReference type="PANTHER" id="PTHR13789">
    <property type="entry name" value="MONOOXYGENASE"/>
    <property type="match status" value="1"/>
</dbReference>
<reference evidence="7" key="2">
    <citation type="journal article" date="2023" name="IMA Fungus">
        <title>Comparative genomic study of the Penicillium genus elucidates a diverse pangenome and 15 lateral gene transfer events.</title>
        <authorList>
            <person name="Petersen C."/>
            <person name="Sorensen T."/>
            <person name="Nielsen M.R."/>
            <person name="Sondergaard T.E."/>
            <person name="Sorensen J.L."/>
            <person name="Fitzpatrick D.A."/>
            <person name="Frisvad J.C."/>
            <person name="Nielsen K.L."/>
        </authorList>
    </citation>
    <scope>NUCLEOTIDE SEQUENCE</scope>
    <source>
        <strain evidence="7">IBT 35675</strain>
    </source>
</reference>
<dbReference type="Proteomes" id="UP001148299">
    <property type="component" value="Unassembled WGS sequence"/>
</dbReference>
<keyword evidence="2" id="KW-0285">Flavoprotein</keyword>
<keyword evidence="3" id="KW-0274">FAD</keyword>
<keyword evidence="4" id="KW-0560">Oxidoreductase</keyword>